<sequence length="80" mass="9509">MVYAQQYGDSFNRTEIKGFSCILQLLWLNSPCKHHQHCGFTNCWNHYNTFRIDDRPNHIIYNANCKYGGTTWSINIDHKQ</sequence>
<proteinExistence type="predicted"/>
<protein>
    <submittedName>
        <fullName evidence="1">Uncharacterized protein</fullName>
    </submittedName>
</protein>
<name>A0AAD7VYU7_9TELE</name>
<reference evidence="1" key="1">
    <citation type="journal article" date="2023" name="Science">
        <title>Genome structures resolve the early diversification of teleost fishes.</title>
        <authorList>
            <person name="Parey E."/>
            <person name="Louis A."/>
            <person name="Montfort J."/>
            <person name="Bouchez O."/>
            <person name="Roques C."/>
            <person name="Iampietro C."/>
            <person name="Lluch J."/>
            <person name="Castinel A."/>
            <person name="Donnadieu C."/>
            <person name="Desvignes T."/>
            <person name="Floi Bucao C."/>
            <person name="Jouanno E."/>
            <person name="Wen M."/>
            <person name="Mejri S."/>
            <person name="Dirks R."/>
            <person name="Jansen H."/>
            <person name="Henkel C."/>
            <person name="Chen W.J."/>
            <person name="Zahm M."/>
            <person name="Cabau C."/>
            <person name="Klopp C."/>
            <person name="Thompson A.W."/>
            <person name="Robinson-Rechavi M."/>
            <person name="Braasch I."/>
            <person name="Lecointre G."/>
            <person name="Bobe J."/>
            <person name="Postlethwait J.H."/>
            <person name="Berthelot C."/>
            <person name="Roest Crollius H."/>
            <person name="Guiguen Y."/>
        </authorList>
    </citation>
    <scope>NUCLEOTIDE SEQUENCE</scope>
    <source>
        <strain evidence="1">NC1722</strain>
    </source>
</reference>
<keyword evidence="2" id="KW-1185">Reference proteome</keyword>
<organism evidence="1 2">
    <name type="scientific">Aldrovandia affinis</name>
    <dbReference type="NCBI Taxonomy" id="143900"/>
    <lineage>
        <taxon>Eukaryota</taxon>
        <taxon>Metazoa</taxon>
        <taxon>Chordata</taxon>
        <taxon>Craniata</taxon>
        <taxon>Vertebrata</taxon>
        <taxon>Euteleostomi</taxon>
        <taxon>Actinopterygii</taxon>
        <taxon>Neopterygii</taxon>
        <taxon>Teleostei</taxon>
        <taxon>Notacanthiformes</taxon>
        <taxon>Halosauridae</taxon>
        <taxon>Aldrovandia</taxon>
    </lineage>
</organism>
<accession>A0AAD7VYU7</accession>
<evidence type="ECO:0000313" key="2">
    <source>
        <dbReference type="Proteomes" id="UP001221898"/>
    </source>
</evidence>
<dbReference type="EMBL" id="JAINUG010000676">
    <property type="protein sequence ID" value="KAJ8362387.1"/>
    <property type="molecule type" value="Genomic_DNA"/>
</dbReference>
<dbReference type="Proteomes" id="UP001221898">
    <property type="component" value="Unassembled WGS sequence"/>
</dbReference>
<evidence type="ECO:0000313" key="1">
    <source>
        <dbReference type="EMBL" id="KAJ8362387.1"/>
    </source>
</evidence>
<dbReference type="AlphaFoldDB" id="A0AAD7VYU7"/>
<gene>
    <name evidence="1" type="ORF">AAFF_G00376010</name>
</gene>
<comment type="caution">
    <text evidence="1">The sequence shown here is derived from an EMBL/GenBank/DDBJ whole genome shotgun (WGS) entry which is preliminary data.</text>
</comment>